<dbReference type="EMBL" id="FQZE01000051">
    <property type="protein sequence ID" value="SHK02232.1"/>
    <property type="molecule type" value="Genomic_DNA"/>
</dbReference>
<reference evidence="1 2" key="1">
    <citation type="submission" date="2016-11" db="EMBL/GenBank/DDBJ databases">
        <authorList>
            <person name="Jaros S."/>
            <person name="Januszkiewicz K."/>
            <person name="Wedrychowicz H."/>
        </authorList>
    </citation>
    <scope>NUCLEOTIDE SEQUENCE [LARGE SCALE GENOMIC DNA]</scope>
    <source>
        <strain evidence="1 2">DSM 27063</strain>
    </source>
</reference>
<protein>
    <submittedName>
        <fullName evidence="1">Uncharacterized protein</fullName>
    </submittedName>
</protein>
<sequence length="77" mass="8708">MKLYKSEGDYPILKGNAFVVDEKSAFLWTVGHAPKIQTALSMEVPNLLFIEINKGEADINQVLKGYYGFNKTKSQRL</sequence>
<dbReference type="OrthoDB" id="530017at2"/>
<dbReference type="STRING" id="1168035.SAMN05444280_1513"/>
<gene>
    <name evidence="1" type="ORF">SAMN05444280_1513</name>
</gene>
<dbReference type="RefSeq" id="WP_073173841.1">
    <property type="nucleotide sequence ID" value="NZ_FQZE01000051.1"/>
</dbReference>
<proteinExistence type="predicted"/>
<dbReference type="Proteomes" id="UP000184050">
    <property type="component" value="Unassembled WGS sequence"/>
</dbReference>
<name>A0A1M6P2X0_9BACT</name>
<evidence type="ECO:0000313" key="1">
    <source>
        <dbReference type="EMBL" id="SHK02232.1"/>
    </source>
</evidence>
<evidence type="ECO:0000313" key="2">
    <source>
        <dbReference type="Proteomes" id="UP000184050"/>
    </source>
</evidence>
<keyword evidence="2" id="KW-1185">Reference proteome</keyword>
<organism evidence="1 2">
    <name type="scientific">Tangfeifania diversioriginum</name>
    <dbReference type="NCBI Taxonomy" id="1168035"/>
    <lineage>
        <taxon>Bacteria</taxon>
        <taxon>Pseudomonadati</taxon>
        <taxon>Bacteroidota</taxon>
        <taxon>Bacteroidia</taxon>
        <taxon>Marinilabiliales</taxon>
        <taxon>Prolixibacteraceae</taxon>
        <taxon>Tangfeifania</taxon>
    </lineage>
</organism>
<dbReference type="AlphaFoldDB" id="A0A1M6P2X0"/>
<accession>A0A1M6P2X0</accession>